<evidence type="ECO:0000256" key="9">
    <source>
        <dbReference type="ARBA" id="ARBA00022989"/>
    </source>
</evidence>
<dbReference type="RefSeq" id="WP_148452498.1">
    <property type="nucleotide sequence ID" value="NZ_VSFC01000009.1"/>
</dbReference>
<evidence type="ECO:0000256" key="3">
    <source>
        <dbReference type="ARBA" id="ARBA00022553"/>
    </source>
</evidence>
<protein>
    <recommendedName>
        <fullName evidence="13">Signal transduction histidine kinase internal region domain-containing protein</fullName>
    </recommendedName>
</protein>
<dbReference type="InterPro" id="IPR050640">
    <property type="entry name" value="Bact_2-comp_sensor_kinase"/>
</dbReference>
<dbReference type="PANTHER" id="PTHR34220">
    <property type="entry name" value="SENSOR HISTIDINE KINASE YPDA"/>
    <property type="match status" value="1"/>
</dbReference>
<keyword evidence="5 12" id="KW-0812">Transmembrane</keyword>
<feature type="transmembrane region" description="Helical" evidence="12">
    <location>
        <begin position="51"/>
        <end position="70"/>
    </location>
</feature>
<name>A0A5D0GLT5_9FLAO</name>
<evidence type="ECO:0000256" key="4">
    <source>
        <dbReference type="ARBA" id="ARBA00022679"/>
    </source>
</evidence>
<evidence type="ECO:0000256" key="5">
    <source>
        <dbReference type="ARBA" id="ARBA00022692"/>
    </source>
</evidence>
<evidence type="ECO:0000259" key="13">
    <source>
        <dbReference type="Pfam" id="PF06580"/>
    </source>
</evidence>
<evidence type="ECO:0000256" key="10">
    <source>
        <dbReference type="ARBA" id="ARBA00023012"/>
    </source>
</evidence>
<evidence type="ECO:0000256" key="2">
    <source>
        <dbReference type="ARBA" id="ARBA00022475"/>
    </source>
</evidence>
<keyword evidence="15" id="KW-1185">Reference proteome</keyword>
<feature type="domain" description="Signal transduction histidine kinase internal region" evidence="13">
    <location>
        <begin position="170"/>
        <end position="249"/>
    </location>
</feature>
<keyword evidence="2" id="KW-1003">Cell membrane</keyword>
<comment type="caution">
    <text evidence="14">The sequence shown here is derived from an EMBL/GenBank/DDBJ whole genome shotgun (WGS) entry which is preliminary data.</text>
</comment>
<keyword evidence="6" id="KW-0547">Nucleotide-binding</keyword>
<feature type="transmembrane region" description="Helical" evidence="12">
    <location>
        <begin position="132"/>
        <end position="150"/>
    </location>
</feature>
<feature type="transmembrane region" description="Helical" evidence="12">
    <location>
        <begin position="82"/>
        <end position="105"/>
    </location>
</feature>
<evidence type="ECO:0000256" key="11">
    <source>
        <dbReference type="ARBA" id="ARBA00023136"/>
    </source>
</evidence>
<dbReference type="Gene3D" id="3.30.565.10">
    <property type="entry name" value="Histidine kinase-like ATPase, C-terminal domain"/>
    <property type="match status" value="1"/>
</dbReference>
<gene>
    <name evidence="14" type="ORF">FVF61_01420</name>
</gene>
<sequence>MKKYIDKKLFYILLGYVLLYHIYFISKGIILKLNHIGVYHKLSWKEIVIDPIITNLLIIPPIIVLIIRVTKLMFDRHYKWKYVVLMHFIFSLLYIITMYILLYIYQILTLKRSLDSINIKDFLIEAFANSNLHFLGYVGFISIIYCYYYINKIIKIELQKIQLTQQLTNAKLEMLKAQLDPHFLFNTLHSISSLIKIDPNKAQNMISYLGDLLREIIVVKHEDTIPLERELVIVNKYIDIMLIRFSDHLSIKIKIDDDVKKALIPSLMIQPIIENSIKHGYSSNNTDLEIIINVFKKKKYLIINIENNGKPLDKNKKLNKGIGIKNSIERLKTLYNDNYDYKLKSLKSNKGVITTIKIPLQF</sequence>
<feature type="transmembrane region" description="Helical" evidence="12">
    <location>
        <begin position="9"/>
        <end position="31"/>
    </location>
</feature>
<dbReference type="GO" id="GO:0000155">
    <property type="term" value="F:phosphorelay sensor kinase activity"/>
    <property type="evidence" value="ECO:0007669"/>
    <property type="project" value="InterPro"/>
</dbReference>
<accession>A0A5D0GLT5</accession>
<reference evidence="14 15" key="1">
    <citation type="submission" date="2019-08" db="EMBL/GenBank/DDBJ databases">
        <title>Formosa sediminis sp. nov., isolated from marine sediment.</title>
        <authorList>
            <person name="Cao W.R."/>
        </authorList>
    </citation>
    <scope>NUCLEOTIDE SEQUENCE [LARGE SCALE GENOMIC DNA]</scope>
    <source>
        <strain evidence="14 15">1494</strain>
    </source>
</reference>
<organism evidence="14 15">
    <name type="scientific">Formosa maritima</name>
    <dbReference type="NCBI Taxonomy" id="2592046"/>
    <lineage>
        <taxon>Bacteria</taxon>
        <taxon>Pseudomonadati</taxon>
        <taxon>Bacteroidota</taxon>
        <taxon>Flavobacteriia</taxon>
        <taxon>Flavobacteriales</taxon>
        <taxon>Flavobacteriaceae</taxon>
        <taxon>Formosa</taxon>
    </lineage>
</organism>
<dbReference type="GO" id="GO:0005886">
    <property type="term" value="C:plasma membrane"/>
    <property type="evidence" value="ECO:0007669"/>
    <property type="project" value="UniProtKB-SubCell"/>
</dbReference>
<dbReference type="Proteomes" id="UP000324550">
    <property type="component" value="Unassembled WGS sequence"/>
</dbReference>
<dbReference type="EMBL" id="VSFC01000009">
    <property type="protein sequence ID" value="TYA59299.1"/>
    <property type="molecule type" value="Genomic_DNA"/>
</dbReference>
<dbReference type="InterPro" id="IPR036890">
    <property type="entry name" value="HATPase_C_sf"/>
</dbReference>
<evidence type="ECO:0000256" key="7">
    <source>
        <dbReference type="ARBA" id="ARBA00022777"/>
    </source>
</evidence>
<evidence type="ECO:0000313" key="14">
    <source>
        <dbReference type="EMBL" id="TYA59299.1"/>
    </source>
</evidence>
<comment type="subcellular location">
    <subcellularLocation>
        <location evidence="1">Cell membrane</location>
        <topology evidence="1">Multi-pass membrane protein</topology>
    </subcellularLocation>
</comment>
<evidence type="ECO:0000256" key="1">
    <source>
        <dbReference type="ARBA" id="ARBA00004651"/>
    </source>
</evidence>
<dbReference type="InterPro" id="IPR010559">
    <property type="entry name" value="Sig_transdc_His_kin_internal"/>
</dbReference>
<keyword evidence="8" id="KW-0067">ATP-binding</keyword>
<dbReference type="Pfam" id="PF06580">
    <property type="entry name" value="His_kinase"/>
    <property type="match status" value="1"/>
</dbReference>
<dbReference type="SUPFAM" id="SSF55874">
    <property type="entry name" value="ATPase domain of HSP90 chaperone/DNA topoisomerase II/histidine kinase"/>
    <property type="match status" value="1"/>
</dbReference>
<keyword evidence="4" id="KW-0808">Transferase</keyword>
<keyword evidence="10" id="KW-0902">Two-component regulatory system</keyword>
<keyword evidence="3" id="KW-0597">Phosphoprotein</keyword>
<keyword evidence="11 12" id="KW-0472">Membrane</keyword>
<keyword evidence="7" id="KW-0418">Kinase</keyword>
<evidence type="ECO:0000256" key="8">
    <source>
        <dbReference type="ARBA" id="ARBA00022840"/>
    </source>
</evidence>
<dbReference type="OrthoDB" id="9809908at2"/>
<dbReference type="GO" id="GO:0005524">
    <property type="term" value="F:ATP binding"/>
    <property type="evidence" value="ECO:0007669"/>
    <property type="project" value="UniProtKB-KW"/>
</dbReference>
<evidence type="ECO:0000256" key="6">
    <source>
        <dbReference type="ARBA" id="ARBA00022741"/>
    </source>
</evidence>
<evidence type="ECO:0000313" key="15">
    <source>
        <dbReference type="Proteomes" id="UP000324550"/>
    </source>
</evidence>
<evidence type="ECO:0000256" key="12">
    <source>
        <dbReference type="SAM" id="Phobius"/>
    </source>
</evidence>
<dbReference type="PANTHER" id="PTHR34220:SF11">
    <property type="entry name" value="SENSOR PROTEIN KINASE HPTS"/>
    <property type="match status" value="1"/>
</dbReference>
<keyword evidence="9 12" id="KW-1133">Transmembrane helix</keyword>
<dbReference type="AlphaFoldDB" id="A0A5D0GLT5"/>
<proteinExistence type="predicted"/>